<feature type="domain" description="ABC3 transporter permease C-terminal" evidence="9">
    <location>
        <begin position="55"/>
        <end position="122"/>
    </location>
</feature>
<feature type="transmembrane region" description="Helical" evidence="8">
    <location>
        <begin position="52"/>
        <end position="75"/>
    </location>
</feature>
<evidence type="ECO:0000256" key="4">
    <source>
        <dbReference type="ARBA" id="ARBA00022989"/>
    </source>
</evidence>
<gene>
    <name evidence="10" type="ORF">ITI46_00910</name>
</gene>
<keyword evidence="4 8" id="KW-1133">Transmembrane helix</keyword>
<evidence type="ECO:0000259" key="9">
    <source>
        <dbReference type="Pfam" id="PF02687"/>
    </source>
</evidence>
<comment type="similarity">
    <text evidence="6">Belongs to the ABC-4 integral membrane protein family.</text>
</comment>
<accession>A0ABS3X4I2</accession>
<dbReference type="Proteomes" id="UP001519064">
    <property type="component" value="Unassembled WGS sequence"/>
</dbReference>
<dbReference type="RefSeq" id="WP_209237175.1">
    <property type="nucleotide sequence ID" value="NZ_JADKMA010000002.1"/>
</dbReference>
<keyword evidence="3 8" id="KW-0812">Transmembrane</keyword>
<keyword evidence="2" id="KW-1003">Cell membrane</keyword>
<evidence type="ECO:0000313" key="10">
    <source>
        <dbReference type="EMBL" id="MBO8190286.1"/>
    </source>
</evidence>
<dbReference type="Pfam" id="PF02687">
    <property type="entry name" value="FtsX"/>
    <property type="match status" value="1"/>
</dbReference>
<feature type="transmembrane region" description="Helical" evidence="8">
    <location>
        <begin position="96"/>
        <end position="118"/>
    </location>
</feature>
<dbReference type="InterPro" id="IPR050250">
    <property type="entry name" value="Macrolide_Exporter_MacB"/>
</dbReference>
<proteinExistence type="inferred from homology"/>
<evidence type="ECO:0000313" key="11">
    <source>
        <dbReference type="Proteomes" id="UP001519064"/>
    </source>
</evidence>
<dbReference type="InterPro" id="IPR003838">
    <property type="entry name" value="ABC3_permease_C"/>
</dbReference>
<sequence>MTLTADPGVAESRLAARAQAALPDGLRAVTRQALDAEATATAGNDQRKLTSVLLSFAGIALFVATFLVANAFAMLSAARAGEHALLRAIGATRRHVLRLVLTEAVLVGTVAAVLGHLLGMGGWRPCRPGCSVPPTGQVSHCASSRRSPRSPPSA</sequence>
<evidence type="ECO:0000256" key="7">
    <source>
        <dbReference type="SAM" id="MobiDB-lite"/>
    </source>
</evidence>
<comment type="subcellular location">
    <subcellularLocation>
        <location evidence="1">Cell membrane</location>
        <topology evidence="1">Multi-pass membrane protein</topology>
    </subcellularLocation>
</comment>
<evidence type="ECO:0000256" key="8">
    <source>
        <dbReference type="SAM" id="Phobius"/>
    </source>
</evidence>
<evidence type="ECO:0000256" key="6">
    <source>
        <dbReference type="ARBA" id="ARBA00038076"/>
    </source>
</evidence>
<organism evidence="10 11">
    <name type="scientific">Streptomyces oryzae</name>
    <dbReference type="NCBI Taxonomy" id="1434886"/>
    <lineage>
        <taxon>Bacteria</taxon>
        <taxon>Bacillati</taxon>
        <taxon>Actinomycetota</taxon>
        <taxon>Actinomycetes</taxon>
        <taxon>Kitasatosporales</taxon>
        <taxon>Streptomycetaceae</taxon>
        <taxon>Streptomyces</taxon>
    </lineage>
</organism>
<evidence type="ECO:0000256" key="2">
    <source>
        <dbReference type="ARBA" id="ARBA00022475"/>
    </source>
</evidence>
<comment type="caution">
    <text evidence="10">The sequence shown here is derived from an EMBL/GenBank/DDBJ whole genome shotgun (WGS) entry which is preliminary data.</text>
</comment>
<evidence type="ECO:0000256" key="5">
    <source>
        <dbReference type="ARBA" id="ARBA00023136"/>
    </source>
</evidence>
<evidence type="ECO:0000256" key="3">
    <source>
        <dbReference type="ARBA" id="ARBA00022692"/>
    </source>
</evidence>
<keyword evidence="5 8" id="KW-0472">Membrane</keyword>
<reference evidence="10 11" key="1">
    <citation type="submission" date="2020-11" db="EMBL/GenBank/DDBJ databases">
        <title>Streptomyces spirodelae sp. nov., isolated from duckweed.</title>
        <authorList>
            <person name="Saimee Y."/>
            <person name="Duangmal K."/>
        </authorList>
    </citation>
    <scope>NUCLEOTIDE SEQUENCE [LARGE SCALE GENOMIC DNA]</scope>
    <source>
        <strain evidence="10 11">S16-07</strain>
    </source>
</reference>
<name>A0ABS3X4I2_9ACTN</name>
<dbReference type="EMBL" id="JADKMA010000002">
    <property type="protein sequence ID" value="MBO8190286.1"/>
    <property type="molecule type" value="Genomic_DNA"/>
</dbReference>
<keyword evidence="11" id="KW-1185">Reference proteome</keyword>
<protein>
    <submittedName>
        <fullName evidence="10">ABC transporter permease</fullName>
    </submittedName>
</protein>
<dbReference type="PANTHER" id="PTHR30572">
    <property type="entry name" value="MEMBRANE COMPONENT OF TRANSPORTER-RELATED"/>
    <property type="match status" value="1"/>
</dbReference>
<dbReference type="PANTHER" id="PTHR30572:SF4">
    <property type="entry name" value="ABC TRANSPORTER PERMEASE YTRF"/>
    <property type="match status" value="1"/>
</dbReference>
<evidence type="ECO:0000256" key="1">
    <source>
        <dbReference type="ARBA" id="ARBA00004651"/>
    </source>
</evidence>
<feature type="region of interest" description="Disordered" evidence="7">
    <location>
        <begin position="135"/>
        <end position="154"/>
    </location>
</feature>